<dbReference type="AlphaFoldDB" id="A0A916YAZ1"/>
<reference evidence="2" key="2">
    <citation type="submission" date="2020-09" db="EMBL/GenBank/DDBJ databases">
        <authorList>
            <person name="Sun Q."/>
            <person name="Zhou Y."/>
        </authorList>
    </citation>
    <scope>NUCLEOTIDE SEQUENCE</scope>
    <source>
        <strain evidence="2">CGMCC 1.15493</strain>
    </source>
</reference>
<protein>
    <submittedName>
        <fullName evidence="2">Uncharacterized protein</fullName>
    </submittedName>
</protein>
<comment type="caution">
    <text evidence="2">The sequence shown here is derived from an EMBL/GenBank/DDBJ whole genome shotgun (WGS) entry which is preliminary data.</text>
</comment>
<accession>A0A916YAZ1</accession>
<dbReference type="EMBL" id="BMJJ01000014">
    <property type="protein sequence ID" value="GGD37899.1"/>
    <property type="molecule type" value="Genomic_DNA"/>
</dbReference>
<evidence type="ECO:0000256" key="1">
    <source>
        <dbReference type="SAM" id="MobiDB-lite"/>
    </source>
</evidence>
<reference evidence="2" key="1">
    <citation type="journal article" date="2014" name="Int. J. Syst. Evol. Microbiol.">
        <title>Complete genome sequence of Corynebacterium casei LMG S-19264T (=DSM 44701T), isolated from a smear-ripened cheese.</title>
        <authorList>
            <consortium name="US DOE Joint Genome Institute (JGI-PGF)"/>
            <person name="Walter F."/>
            <person name="Albersmeier A."/>
            <person name="Kalinowski J."/>
            <person name="Ruckert C."/>
        </authorList>
    </citation>
    <scope>NUCLEOTIDE SEQUENCE</scope>
    <source>
        <strain evidence="2">CGMCC 1.15493</strain>
    </source>
</reference>
<gene>
    <name evidence="2" type="ORF">GCM10011335_45750</name>
</gene>
<dbReference type="RefSeq" id="WP_188854769.1">
    <property type="nucleotide sequence ID" value="NZ_BMJJ01000014.1"/>
</dbReference>
<proteinExistence type="predicted"/>
<dbReference type="Proteomes" id="UP000613160">
    <property type="component" value="Unassembled WGS sequence"/>
</dbReference>
<keyword evidence="3" id="KW-1185">Reference proteome</keyword>
<evidence type="ECO:0000313" key="2">
    <source>
        <dbReference type="EMBL" id="GGD37899.1"/>
    </source>
</evidence>
<evidence type="ECO:0000313" key="3">
    <source>
        <dbReference type="Proteomes" id="UP000613160"/>
    </source>
</evidence>
<sequence length="95" mass="10347">MSEACVKALKRDYTSITVLPGAANISTLLADWIEDYREVHSQPELKFRSPGEFIRLGAKIQPPPVRQNGGHSSHSCGTAPKKPRLLGVEGTLFSS</sequence>
<organism evidence="2 3">
    <name type="scientific">Aureimonas glaciei</name>
    <dbReference type="NCBI Taxonomy" id="1776957"/>
    <lineage>
        <taxon>Bacteria</taxon>
        <taxon>Pseudomonadati</taxon>
        <taxon>Pseudomonadota</taxon>
        <taxon>Alphaproteobacteria</taxon>
        <taxon>Hyphomicrobiales</taxon>
        <taxon>Aurantimonadaceae</taxon>
        <taxon>Aureimonas</taxon>
    </lineage>
</organism>
<feature type="region of interest" description="Disordered" evidence="1">
    <location>
        <begin position="63"/>
        <end position="95"/>
    </location>
</feature>
<name>A0A916YAZ1_9HYPH</name>